<accession>A0A897N3S3</accession>
<feature type="domain" description="DUF7108" evidence="2">
    <location>
        <begin position="99"/>
        <end position="186"/>
    </location>
</feature>
<gene>
    <name evidence="3" type="ORF">HSR121_1088</name>
</gene>
<dbReference type="InterPro" id="IPR056494">
    <property type="entry name" value="DUF7108_C"/>
</dbReference>
<evidence type="ECO:0008006" key="5">
    <source>
        <dbReference type="Google" id="ProtNLM"/>
    </source>
</evidence>
<organism evidence="3 4">
    <name type="scientific">Halapricum desulfuricans</name>
    <dbReference type="NCBI Taxonomy" id="2841257"/>
    <lineage>
        <taxon>Archaea</taxon>
        <taxon>Methanobacteriati</taxon>
        <taxon>Methanobacteriota</taxon>
        <taxon>Stenosarchaea group</taxon>
        <taxon>Halobacteria</taxon>
        <taxon>Halobacteriales</taxon>
        <taxon>Haloarculaceae</taxon>
        <taxon>Halapricum</taxon>
    </lineage>
</organism>
<dbReference type="Pfam" id="PF23420">
    <property type="entry name" value="DUF7108_C"/>
    <property type="match status" value="1"/>
</dbReference>
<reference evidence="3" key="1">
    <citation type="submission" date="2020-11" db="EMBL/GenBank/DDBJ databases">
        <title>Carbohydrate-dependent, anaerobic sulfur respiration: A novel catabolism in halophilic archaea.</title>
        <authorList>
            <person name="Sorokin D.Y."/>
            <person name="Messina E."/>
            <person name="Smedile F."/>
            <person name="La Cono V."/>
            <person name="Hallsworth J.E."/>
            <person name="Yakimov M.M."/>
        </authorList>
    </citation>
    <scope>NUCLEOTIDE SEQUENCE</scope>
    <source>
        <strain evidence="3">HSR12-1</strain>
    </source>
</reference>
<feature type="domain" description="DUF7108" evidence="1">
    <location>
        <begin position="11"/>
        <end position="94"/>
    </location>
</feature>
<protein>
    <recommendedName>
        <fullName evidence="5">RnhA operon protein</fullName>
    </recommendedName>
</protein>
<dbReference type="InterPro" id="IPR055532">
    <property type="entry name" value="DUF7108_N"/>
</dbReference>
<dbReference type="EMBL" id="CP064787">
    <property type="protein sequence ID" value="QSG05435.1"/>
    <property type="molecule type" value="Genomic_DNA"/>
</dbReference>
<evidence type="ECO:0000259" key="1">
    <source>
        <dbReference type="Pfam" id="PF23418"/>
    </source>
</evidence>
<dbReference type="Pfam" id="PF23418">
    <property type="entry name" value="DUF7108"/>
    <property type="match status" value="1"/>
</dbReference>
<dbReference type="Proteomes" id="UP000663525">
    <property type="component" value="Chromosome"/>
</dbReference>
<evidence type="ECO:0000313" key="4">
    <source>
        <dbReference type="Proteomes" id="UP000663525"/>
    </source>
</evidence>
<sequence>MIRHGATKMTELPEDAIDEAERLTRLARRASGEEARAYRRDREETLAEYGYTARVREEDDTLVCHPEEWLDEEGLVRTERIEDLERGVERSLSGPGESEDWEAVASHNAEIAQRVETEHGETHGATARALAEFASNHYAKPIESLTEAELAEFREEYFPRNAWPSDDQRERLPLSIEYTIDAATTDRNETTGKNA</sequence>
<name>A0A897N3S3_9EURY</name>
<proteinExistence type="predicted"/>
<dbReference type="AlphaFoldDB" id="A0A897N3S3"/>
<evidence type="ECO:0000313" key="3">
    <source>
        <dbReference type="EMBL" id="QSG05435.1"/>
    </source>
</evidence>
<evidence type="ECO:0000259" key="2">
    <source>
        <dbReference type="Pfam" id="PF23420"/>
    </source>
</evidence>